<evidence type="ECO:0000256" key="1">
    <source>
        <dbReference type="SAM" id="MobiDB-lite"/>
    </source>
</evidence>
<keyword evidence="3" id="KW-1185">Reference proteome</keyword>
<organism evidence="2 3">
    <name type="scientific">Parelaphostrongylus tenuis</name>
    <name type="common">Meningeal worm</name>
    <dbReference type="NCBI Taxonomy" id="148309"/>
    <lineage>
        <taxon>Eukaryota</taxon>
        <taxon>Metazoa</taxon>
        <taxon>Ecdysozoa</taxon>
        <taxon>Nematoda</taxon>
        <taxon>Chromadorea</taxon>
        <taxon>Rhabditida</taxon>
        <taxon>Rhabditina</taxon>
        <taxon>Rhabditomorpha</taxon>
        <taxon>Strongyloidea</taxon>
        <taxon>Metastrongylidae</taxon>
        <taxon>Parelaphostrongylus</taxon>
    </lineage>
</organism>
<feature type="non-terminal residue" evidence="2">
    <location>
        <position position="1"/>
    </location>
</feature>
<dbReference type="EMBL" id="JAHQIW010006431">
    <property type="protein sequence ID" value="KAJ1369185.1"/>
    <property type="molecule type" value="Genomic_DNA"/>
</dbReference>
<reference evidence="2" key="1">
    <citation type="submission" date="2021-06" db="EMBL/GenBank/DDBJ databases">
        <title>Parelaphostrongylus tenuis whole genome reference sequence.</title>
        <authorList>
            <person name="Garwood T.J."/>
            <person name="Larsen P.A."/>
            <person name="Fountain-Jones N.M."/>
            <person name="Garbe J.R."/>
            <person name="Macchietto M.G."/>
            <person name="Kania S.A."/>
            <person name="Gerhold R.W."/>
            <person name="Richards J.E."/>
            <person name="Wolf T.M."/>
        </authorList>
    </citation>
    <scope>NUCLEOTIDE SEQUENCE</scope>
    <source>
        <strain evidence="2">MNPRO001-30</strain>
        <tissue evidence="2">Meninges</tissue>
    </source>
</reference>
<feature type="region of interest" description="Disordered" evidence="1">
    <location>
        <begin position="15"/>
        <end position="43"/>
    </location>
</feature>
<sequence>IRNVDEEEDNEILAEKRDSIGLRTSHRSTSTDKSLQKCNQTKKKIETKPTSIGYFTRAQIR</sequence>
<evidence type="ECO:0000313" key="2">
    <source>
        <dbReference type="EMBL" id="KAJ1369185.1"/>
    </source>
</evidence>
<accession>A0AAD5WGI1</accession>
<proteinExistence type="predicted"/>
<dbReference type="Proteomes" id="UP001196413">
    <property type="component" value="Unassembled WGS sequence"/>
</dbReference>
<evidence type="ECO:0000313" key="3">
    <source>
        <dbReference type="Proteomes" id="UP001196413"/>
    </source>
</evidence>
<feature type="compositionally biased region" description="Polar residues" evidence="1">
    <location>
        <begin position="27"/>
        <end position="39"/>
    </location>
</feature>
<dbReference type="AlphaFoldDB" id="A0AAD5WGI1"/>
<gene>
    <name evidence="2" type="ORF">KIN20_030591</name>
</gene>
<protein>
    <submittedName>
        <fullName evidence="2">Uncharacterized protein</fullName>
    </submittedName>
</protein>
<comment type="caution">
    <text evidence="2">The sequence shown here is derived from an EMBL/GenBank/DDBJ whole genome shotgun (WGS) entry which is preliminary data.</text>
</comment>
<name>A0AAD5WGI1_PARTN</name>